<gene>
    <name evidence="2" type="ORF">EV702DRAFT_1067407</name>
</gene>
<comment type="caution">
    <text evidence="2">The sequence shown here is derived from an EMBL/GenBank/DDBJ whole genome shotgun (WGS) entry which is preliminary data.</text>
</comment>
<name>A0A9P7A3P0_9AGAM</name>
<dbReference type="EMBL" id="JABBWD010000004">
    <property type="protein sequence ID" value="KAG1781864.1"/>
    <property type="molecule type" value="Genomic_DNA"/>
</dbReference>
<feature type="domain" description="D-isomer specific 2-hydroxyacid dehydrogenase NAD-binding" evidence="1">
    <location>
        <begin position="23"/>
        <end position="70"/>
    </location>
</feature>
<organism evidence="2 3">
    <name type="scientific">Suillus placidus</name>
    <dbReference type="NCBI Taxonomy" id="48579"/>
    <lineage>
        <taxon>Eukaryota</taxon>
        <taxon>Fungi</taxon>
        <taxon>Dikarya</taxon>
        <taxon>Basidiomycota</taxon>
        <taxon>Agaricomycotina</taxon>
        <taxon>Agaricomycetes</taxon>
        <taxon>Agaricomycetidae</taxon>
        <taxon>Boletales</taxon>
        <taxon>Suillineae</taxon>
        <taxon>Suillaceae</taxon>
        <taxon>Suillus</taxon>
    </lineage>
</organism>
<dbReference type="GO" id="GO:0051287">
    <property type="term" value="F:NAD binding"/>
    <property type="evidence" value="ECO:0007669"/>
    <property type="project" value="InterPro"/>
</dbReference>
<dbReference type="SUPFAM" id="SSF51735">
    <property type="entry name" value="NAD(P)-binding Rossmann-fold domains"/>
    <property type="match status" value="1"/>
</dbReference>
<dbReference type="AlphaFoldDB" id="A0A9P7A3P0"/>
<dbReference type="InterPro" id="IPR006140">
    <property type="entry name" value="D-isomer_DH_NAD-bd"/>
</dbReference>
<dbReference type="Pfam" id="PF02826">
    <property type="entry name" value="2-Hacid_dh_C"/>
    <property type="match status" value="1"/>
</dbReference>
<dbReference type="OrthoDB" id="9991913at2759"/>
<reference evidence="2" key="1">
    <citation type="journal article" date="2020" name="New Phytol.">
        <title>Comparative genomics reveals dynamic genome evolution in host specialist ectomycorrhizal fungi.</title>
        <authorList>
            <person name="Lofgren L.A."/>
            <person name="Nguyen N.H."/>
            <person name="Vilgalys R."/>
            <person name="Ruytinx J."/>
            <person name="Liao H.L."/>
            <person name="Branco S."/>
            <person name="Kuo A."/>
            <person name="LaButti K."/>
            <person name="Lipzen A."/>
            <person name="Andreopoulos W."/>
            <person name="Pangilinan J."/>
            <person name="Riley R."/>
            <person name="Hundley H."/>
            <person name="Na H."/>
            <person name="Barry K."/>
            <person name="Grigoriev I.V."/>
            <person name="Stajich J.E."/>
            <person name="Kennedy P.G."/>
        </authorList>
    </citation>
    <scope>NUCLEOTIDE SEQUENCE</scope>
    <source>
        <strain evidence="2">DOB743</strain>
    </source>
</reference>
<accession>A0A9P7A3P0</accession>
<proteinExistence type="predicted"/>
<keyword evidence="3" id="KW-1185">Reference proteome</keyword>
<protein>
    <recommendedName>
        <fullName evidence="1">D-isomer specific 2-hydroxyacid dehydrogenase NAD-binding domain-containing protein</fullName>
    </recommendedName>
</protein>
<dbReference type="InterPro" id="IPR036291">
    <property type="entry name" value="NAD(P)-bd_dom_sf"/>
</dbReference>
<evidence type="ECO:0000259" key="1">
    <source>
        <dbReference type="Pfam" id="PF02826"/>
    </source>
</evidence>
<evidence type="ECO:0000313" key="2">
    <source>
        <dbReference type="EMBL" id="KAG1781864.1"/>
    </source>
</evidence>
<evidence type="ECO:0000313" key="3">
    <source>
        <dbReference type="Proteomes" id="UP000714275"/>
    </source>
</evidence>
<dbReference type="Gene3D" id="3.40.50.720">
    <property type="entry name" value="NAD(P)-binding Rossmann-like Domain"/>
    <property type="match status" value="1"/>
</dbReference>
<dbReference type="Proteomes" id="UP000714275">
    <property type="component" value="Unassembled WGS sequence"/>
</dbReference>
<sequence>MYFPCECYIIRGPGTKRPQWYEYVDSMDELCARVDVLSVHVSLLSETVNLAGEQQIRAMRRGSILVSTARKRWLMKRRADFFFPS</sequence>